<dbReference type="Pfam" id="PF11736">
    <property type="entry name" value="DUF3299"/>
    <property type="match status" value="1"/>
</dbReference>
<dbReference type="AlphaFoldDB" id="A0AAW4HFB5"/>
<gene>
    <name evidence="2" type="ORF">J0J18_17540</name>
</gene>
<protein>
    <submittedName>
        <fullName evidence="2">DUF3299 domain-containing protein</fullName>
    </submittedName>
</protein>
<organism evidence="2 3">
    <name type="scientific">Vibrio vulnificus</name>
    <dbReference type="NCBI Taxonomy" id="672"/>
    <lineage>
        <taxon>Bacteria</taxon>
        <taxon>Pseudomonadati</taxon>
        <taxon>Pseudomonadota</taxon>
        <taxon>Gammaproteobacteria</taxon>
        <taxon>Vibrionales</taxon>
        <taxon>Vibrionaceae</taxon>
        <taxon>Vibrio</taxon>
    </lineage>
</organism>
<keyword evidence="1" id="KW-0732">Signal</keyword>
<dbReference type="Proteomes" id="UP000664056">
    <property type="component" value="Unassembled WGS sequence"/>
</dbReference>
<dbReference type="EMBL" id="JAFKOQ010000014">
    <property type="protein sequence ID" value="MBN8123550.1"/>
    <property type="molecule type" value="Genomic_DNA"/>
</dbReference>
<sequence>MKPLLLMIALSIAPLVNAAETLTWDALRPVQTVQETISPSDKALITEIYLYEVAQRTRKLSPLEHDGYVQRIALAEKLGLNVREQIDHLVTGKQSSSAVIHDLAIDEMRLGGYLVPLEMEGLKGTQFILVPTAGACIHTPPPPANQTVLVEFPQGYELQSLYTPVWVKGAIKADVASASVALSDGDQAIETGYVIQASRIEAYQ</sequence>
<comment type="caution">
    <text evidence="2">The sequence shown here is derived from an EMBL/GenBank/DDBJ whole genome shotgun (WGS) entry which is preliminary data.</text>
</comment>
<evidence type="ECO:0000313" key="2">
    <source>
        <dbReference type="EMBL" id="MBN8123550.1"/>
    </source>
</evidence>
<feature type="chain" id="PRO_5044014345" evidence="1">
    <location>
        <begin position="19"/>
        <end position="204"/>
    </location>
</feature>
<proteinExistence type="predicted"/>
<evidence type="ECO:0000313" key="3">
    <source>
        <dbReference type="Proteomes" id="UP000664056"/>
    </source>
</evidence>
<reference evidence="2" key="1">
    <citation type="submission" date="2021-03" db="EMBL/GenBank/DDBJ databases">
        <title>Study of the foodborne Vibrio vulnificus isolates from China.</title>
        <authorList>
            <person name="Zheng Z."/>
            <person name="Ye L."/>
        </authorList>
    </citation>
    <scope>NUCLEOTIDE SEQUENCE</scope>
    <source>
        <strain evidence="2">Vv1582</strain>
    </source>
</reference>
<dbReference type="Gene3D" id="2.40.50.870">
    <property type="entry name" value="Protein of unknown function (DUF3299)"/>
    <property type="match status" value="1"/>
</dbReference>
<feature type="signal peptide" evidence="1">
    <location>
        <begin position="1"/>
        <end position="18"/>
    </location>
</feature>
<name>A0AAW4HFB5_VIBVL</name>
<evidence type="ECO:0000256" key="1">
    <source>
        <dbReference type="SAM" id="SignalP"/>
    </source>
</evidence>
<dbReference type="RefSeq" id="WP_130243010.1">
    <property type="nucleotide sequence ID" value="NZ_CP150832.1"/>
</dbReference>
<accession>A0AAW4HFB5</accession>
<dbReference type="InterPro" id="IPR021727">
    <property type="entry name" value="DUF3299"/>
</dbReference>